<evidence type="ECO:0000259" key="1">
    <source>
        <dbReference type="Pfam" id="PF00561"/>
    </source>
</evidence>
<dbReference type="InterPro" id="IPR000073">
    <property type="entry name" value="AB_hydrolase_1"/>
</dbReference>
<evidence type="ECO:0000313" key="3">
    <source>
        <dbReference type="EMBL" id="KKQ32057.1"/>
    </source>
</evidence>
<dbReference type="AlphaFoldDB" id="A0A0G0GPT0"/>
<dbReference type="Pfam" id="PF00561">
    <property type="entry name" value="Abhydrolase_1"/>
    <property type="match status" value="1"/>
</dbReference>
<dbReference type="PANTHER" id="PTHR42886">
    <property type="entry name" value="RE40534P-RELATED"/>
    <property type="match status" value="1"/>
</dbReference>
<organism evidence="3 4">
    <name type="scientific">Candidatus Nomurabacteria bacterium GW2011_GWA1_37_20</name>
    <dbReference type="NCBI Taxonomy" id="1618729"/>
    <lineage>
        <taxon>Bacteria</taxon>
        <taxon>Candidatus Nomuraibacteriota</taxon>
    </lineage>
</organism>
<protein>
    <submittedName>
        <fullName evidence="3">Alpha/beta hydrolase fold protein</fullName>
    </submittedName>
</protein>
<comment type="caution">
    <text evidence="3">The sequence shown here is derived from an EMBL/GenBank/DDBJ whole genome shotgun (WGS) entry which is preliminary data.</text>
</comment>
<dbReference type="PANTHER" id="PTHR42886:SF53">
    <property type="entry name" value="ALPHA_BETA-HYDROLASES SUPERFAMILY PROTEIN"/>
    <property type="match status" value="1"/>
</dbReference>
<dbReference type="GO" id="GO:0016787">
    <property type="term" value="F:hydrolase activity"/>
    <property type="evidence" value="ECO:0007669"/>
    <property type="project" value="UniProtKB-KW"/>
</dbReference>
<dbReference type="InterPro" id="IPR022742">
    <property type="entry name" value="Hydrolase_4"/>
</dbReference>
<evidence type="ECO:0000259" key="2">
    <source>
        <dbReference type="Pfam" id="PF12146"/>
    </source>
</evidence>
<keyword evidence="3" id="KW-0378">Hydrolase</keyword>
<feature type="domain" description="AB hydrolase-1" evidence="1">
    <location>
        <begin position="169"/>
        <end position="238"/>
    </location>
</feature>
<dbReference type="InterPro" id="IPR029058">
    <property type="entry name" value="AB_hydrolase_fold"/>
</dbReference>
<dbReference type="EMBL" id="LBTA01000031">
    <property type="protein sequence ID" value="KKQ32057.1"/>
    <property type="molecule type" value="Genomic_DNA"/>
</dbReference>
<feature type="domain" description="Serine aminopeptidase S33" evidence="2">
    <location>
        <begin position="25"/>
        <end position="147"/>
    </location>
</feature>
<name>A0A0G0GPT0_9BACT</name>
<dbReference type="Pfam" id="PF12146">
    <property type="entry name" value="Hydrolase_4"/>
    <property type="match status" value="1"/>
</dbReference>
<dbReference type="Gene3D" id="3.40.50.1820">
    <property type="entry name" value="alpha/beta hydrolase"/>
    <property type="match status" value="1"/>
</dbReference>
<gene>
    <name evidence="3" type="ORF">US45_C0031G0005</name>
</gene>
<dbReference type="SUPFAM" id="SSF53474">
    <property type="entry name" value="alpha/beta-Hydrolases"/>
    <property type="match status" value="1"/>
</dbReference>
<dbReference type="Proteomes" id="UP000034701">
    <property type="component" value="Unassembled WGS sequence"/>
</dbReference>
<reference evidence="3 4" key="1">
    <citation type="journal article" date="2015" name="Nature">
        <title>rRNA introns, odd ribosomes, and small enigmatic genomes across a large radiation of phyla.</title>
        <authorList>
            <person name="Brown C.T."/>
            <person name="Hug L.A."/>
            <person name="Thomas B.C."/>
            <person name="Sharon I."/>
            <person name="Castelle C.J."/>
            <person name="Singh A."/>
            <person name="Wilkins M.J."/>
            <person name="Williams K.H."/>
            <person name="Banfield J.F."/>
        </authorList>
    </citation>
    <scope>NUCLEOTIDE SEQUENCE [LARGE SCALE GENOMIC DNA]</scope>
</reference>
<accession>A0A0G0GPT0</accession>
<sequence length="259" mass="29032">MEEKIFFKTSDGLRLCGILSVPKQKTQKCIILCHGITVDKEEDGIFTELARKLSNAGFTVFRFDFRGHGESEGKSVDMTTTKEAEDIEFAVKFLQEKGYKNFGILGASFGGGAVSLFIGENPNAAKALVLWNANIDYADILKPTTRWHIKYWGKPAFDRAEKFGFTEIGSGKFKVGKNLMNELKTLEPWKGLMNISVPILFIHGDKDSYIPYSDSVKYSKLFKNANLVTIEGGEHGFHDNPKHAEKADKATVEFFLKNL</sequence>
<proteinExistence type="predicted"/>
<evidence type="ECO:0000313" key="4">
    <source>
        <dbReference type="Proteomes" id="UP000034701"/>
    </source>
</evidence>